<dbReference type="GO" id="GO:0006740">
    <property type="term" value="P:NADPH regeneration"/>
    <property type="evidence" value="ECO:0007669"/>
    <property type="project" value="TreeGrafter"/>
</dbReference>
<evidence type="ECO:0008006" key="8">
    <source>
        <dbReference type="Google" id="ProtNLM"/>
    </source>
</evidence>
<feature type="domain" description="GFO/IDH/MocA-like oxidoreductase" evidence="5">
    <location>
        <begin position="197"/>
        <end position="321"/>
    </location>
</feature>
<comment type="similarity">
    <text evidence="1">Belongs to the Gfo/Idh/MocA family.</text>
</comment>
<evidence type="ECO:0000256" key="1">
    <source>
        <dbReference type="ARBA" id="ARBA00010928"/>
    </source>
</evidence>
<dbReference type="NCBIfam" id="TIGR04380">
    <property type="entry name" value="myo_inos_iolG"/>
    <property type="match status" value="1"/>
</dbReference>
<comment type="caution">
    <text evidence="6">The sequence shown here is derived from an EMBL/GenBank/DDBJ whole genome shotgun (WGS) entry which is preliminary data.</text>
</comment>
<evidence type="ECO:0000259" key="4">
    <source>
        <dbReference type="Pfam" id="PF01408"/>
    </source>
</evidence>
<dbReference type="SUPFAM" id="SSF55347">
    <property type="entry name" value="Glyceraldehyde-3-phosphate dehydrogenase-like, C-terminal domain"/>
    <property type="match status" value="1"/>
</dbReference>
<dbReference type="EMBL" id="BRYA01000186">
    <property type="protein sequence ID" value="GMI42980.1"/>
    <property type="molecule type" value="Genomic_DNA"/>
</dbReference>
<reference evidence="7" key="1">
    <citation type="journal article" date="2023" name="Commun. Biol.">
        <title>Genome analysis of Parmales, the sister group of diatoms, reveals the evolutionary specialization of diatoms from phago-mixotrophs to photoautotrophs.</title>
        <authorList>
            <person name="Ban H."/>
            <person name="Sato S."/>
            <person name="Yoshikawa S."/>
            <person name="Yamada K."/>
            <person name="Nakamura Y."/>
            <person name="Ichinomiya M."/>
            <person name="Sato N."/>
            <person name="Blanc-Mathieu R."/>
            <person name="Endo H."/>
            <person name="Kuwata A."/>
            <person name="Ogata H."/>
        </authorList>
    </citation>
    <scope>NUCLEOTIDE SEQUENCE [LARGE SCALE GENOMIC DNA]</scope>
</reference>
<dbReference type="InterPro" id="IPR036291">
    <property type="entry name" value="NAD(P)-bd_dom_sf"/>
</dbReference>
<evidence type="ECO:0000256" key="3">
    <source>
        <dbReference type="SAM" id="SignalP"/>
    </source>
</evidence>
<dbReference type="Proteomes" id="UP001165065">
    <property type="component" value="Unassembled WGS sequence"/>
</dbReference>
<gene>
    <name evidence="6" type="ORF">TrCOL_g6928</name>
</gene>
<feature type="signal peptide" evidence="3">
    <location>
        <begin position="1"/>
        <end position="22"/>
    </location>
</feature>
<sequence>MTGTRHAISALLLYSSLLTTTAFFSFQSSSFHKHGLLPSKSIRLKLLPGYPPPSFTSLVLAAAIEETTPVRVGVIGCGRIGMVHLGACSKVPGVKVMAVSNPTISKAEKAAKEFNVPKFTSSADEVITDPDIDAVWICSPSNKHAEQIKLAAANGKHVFCEKPIATSLPETVEAINACNIAGVKLMIGLQRRFDPNFLRVKKAIDNSEVGEAIVVKVCSRDPAPPPIEYVKGGGGIFCDMAVHDLDMTRFLIGQDPIEILAVGSTHIDKSILALDEPSERYDTACAIVRFPNGKQGIIDVCRQSSYGYDQRAEVLGTKGMILTENMYPSTAKIFKTDFTGNADMPYDFFLERYNEAYVRETIAFCECLVNNGDVPCTGQDGLIALVMSIAAGMSAEENRWVKFSEVIEKVFCDEAGNSCMTLGFSDAIPEGFKPTKKIEDLIKESGPKESKFGRLWKSLVAAN</sequence>
<dbReference type="GO" id="GO:0016491">
    <property type="term" value="F:oxidoreductase activity"/>
    <property type="evidence" value="ECO:0007669"/>
    <property type="project" value="UniProtKB-KW"/>
</dbReference>
<dbReference type="OrthoDB" id="64915at2759"/>
<dbReference type="PANTHER" id="PTHR42840:SF3">
    <property type="entry name" value="BINDING ROSSMANN FOLD OXIDOREDUCTASE, PUTATIVE (AFU_ORTHOLOGUE AFUA_2G10240)-RELATED"/>
    <property type="match status" value="1"/>
</dbReference>
<dbReference type="Gene3D" id="3.30.360.10">
    <property type="entry name" value="Dihydrodipicolinate Reductase, domain 2"/>
    <property type="match status" value="1"/>
</dbReference>
<feature type="chain" id="PRO_5040841442" description="Inositol 2-dehydrogenase" evidence="3">
    <location>
        <begin position="23"/>
        <end position="463"/>
    </location>
</feature>
<dbReference type="AlphaFoldDB" id="A0A9W7GBV4"/>
<name>A0A9W7GBV4_9STRA</name>
<accession>A0A9W7GBV4</accession>
<dbReference type="InterPro" id="IPR030827">
    <property type="entry name" value="Myo_inos_IolG"/>
</dbReference>
<keyword evidence="2" id="KW-0560">Oxidoreductase</keyword>
<dbReference type="SUPFAM" id="SSF51735">
    <property type="entry name" value="NAD(P)-binding Rossmann-fold domains"/>
    <property type="match status" value="1"/>
</dbReference>
<proteinExistence type="inferred from homology"/>
<organism evidence="6 7">
    <name type="scientific">Triparma columacea</name>
    <dbReference type="NCBI Taxonomy" id="722753"/>
    <lineage>
        <taxon>Eukaryota</taxon>
        <taxon>Sar</taxon>
        <taxon>Stramenopiles</taxon>
        <taxon>Ochrophyta</taxon>
        <taxon>Bolidophyceae</taxon>
        <taxon>Parmales</taxon>
        <taxon>Triparmaceae</taxon>
        <taxon>Triparma</taxon>
    </lineage>
</organism>
<dbReference type="InterPro" id="IPR055170">
    <property type="entry name" value="GFO_IDH_MocA-like_dom"/>
</dbReference>
<dbReference type="GO" id="GO:0005737">
    <property type="term" value="C:cytoplasm"/>
    <property type="evidence" value="ECO:0007669"/>
    <property type="project" value="TreeGrafter"/>
</dbReference>
<dbReference type="Pfam" id="PF22725">
    <property type="entry name" value="GFO_IDH_MocA_C3"/>
    <property type="match status" value="1"/>
</dbReference>
<feature type="domain" description="Gfo/Idh/MocA-like oxidoreductase N-terminal" evidence="4">
    <location>
        <begin position="70"/>
        <end position="188"/>
    </location>
</feature>
<dbReference type="Gene3D" id="3.40.50.720">
    <property type="entry name" value="NAD(P)-binding Rossmann-like Domain"/>
    <property type="match status" value="1"/>
</dbReference>
<keyword evidence="3" id="KW-0732">Signal</keyword>
<dbReference type="Pfam" id="PF01408">
    <property type="entry name" value="GFO_IDH_MocA"/>
    <property type="match status" value="1"/>
</dbReference>
<dbReference type="PANTHER" id="PTHR42840">
    <property type="entry name" value="NAD(P)-BINDING ROSSMANN-FOLD SUPERFAMILY PROTEIN-RELATED"/>
    <property type="match status" value="1"/>
</dbReference>
<evidence type="ECO:0000256" key="2">
    <source>
        <dbReference type="ARBA" id="ARBA00023002"/>
    </source>
</evidence>
<protein>
    <recommendedName>
        <fullName evidence="8">Inositol 2-dehydrogenase</fullName>
    </recommendedName>
</protein>
<evidence type="ECO:0000313" key="7">
    <source>
        <dbReference type="Proteomes" id="UP001165065"/>
    </source>
</evidence>
<evidence type="ECO:0000313" key="6">
    <source>
        <dbReference type="EMBL" id="GMI42980.1"/>
    </source>
</evidence>
<keyword evidence="7" id="KW-1185">Reference proteome</keyword>
<dbReference type="GO" id="GO:0000166">
    <property type="term" value="F:nucleotide binding"/>
    <property type="evidence" value="ECO:0007669"/>
    <property type="project" value="InterPro"/>
</dbReference>
<dbReference type="InterPro" id="IPR000683">
    <property type="entry name" value="Gfo/Idh/MocA-like_OxRdtase_N"/>
</dbReference>
<evidence type="ECO:0000259" key="5">
    <source>
        <dbReference type="Pfam" id="PF22725"/>
    </source>
</evidence>